<dbReference type="Gramene" id="TVU20053">
    <property type="protein sequence ID" value="TVU20053"/>
    <property type="gene ID" value="EJB05_36240"/>
</dbReference>
<comment type="caution">
    <text evidence="1">The sequence shown here is derived from an EMBL/GenBank/DDBJ whole genome shotgun (WGS) entry which is preliminary data.</text>
</comment>
<dbReference type="EMBL" id="RWGY01000029">
    <property type="protein sequence ID" value="TVU20053.1"/>
    <property type="molecule type" value="Genomic_DNA"/>
</dbReference>
<dbReference type="SUPFAM" id="SSF53756">
    <property type="entry name" value="UDP-Glycosyltransferase/glycogen phosphorylase"/>
    <property type="match status" value="1"/>
</dbReference>
<keyword evidence="2" id="KW-1185">Reference proteome</keyword>
<accession>A0A5J9U8Z1</accession>
<reference evidence="1 2" key="1">
    <citation type="journal article" date="2019" name="Sci. Rep.">
        <title>A high-quality genome of Eragrostis curvula grass provides insights into Poaceae evolution and supports new strategies to enhance forage quality.</title>
        <authorList>
            <person name="Carballo J."/>
            <person name="Santos B.A.C.M."/>
            <person name="Zappacosta D."/>
            <person name="Garbus I."/>
            <person name="Selva J.P."/>
            <person name="Gallo C.A."/>
            <person name="Diaz A."/>
            <person name="Albertini E."/>
            <person name="Caccamo M."/>
            <person name="Echenique V."/>
        </authorList>
    </citation>
    <scope>NUCLEOTIDE SEQUENCE [LARGE SCALE GENOMIC DNA]</scope>
    <source>
        <strain evidence="2">cv. Victoria</strain>
        <tissue evidence="1">Leaf</tissue>
    </source>
</reference>
<sequence length="121" mass="12747">MASGKQSKKLRILLMPFFAASHIAPFTDLAFHLADARPDVVEAIVAVTPANASIVRSALARRGPNRRAAADAVKVATYAFPAAAGLPPGVENLSTVTAADSWRIDAAAFDESLRPCSATWE</sequence>
<protein>
    <submittedName>
        <fullName evidence="1">Uncharacterized protein</fullName>
    </submittedName>
</protein>
<dbReference type="Gene3D" id="3.40.50.2000">
    <property type="entry name" value="Glycogen Phosphorylase B"/>
    <property type="match status" value="1"/>
</dbReference>
<feature type="non-terminal residue" evidence="1">
    <location>
        <position position="1"/>
    </location>
</feature>
<evidence type="ECO:0000313" key="1">
    <source>
        <dbReference type="EMBL" id="TVU20053.1"/>
    </source>
</evidence>
<evidence type="ECO:0000313" key="2">
    <source>
        <dbReference type="Proteomes" id="UP000324897"/>
    </source>
</evidence>
<name>A0A5J9U8Z1_9POAL</name>
<dbReference type="Proteomes" id="UP000324897">
    <property type="component" value="Chromosome 7"/>
</dbReference>
<organism evidence="1 2">
    <name type="scientific">Eragrostis curvula</name>
    <name type="common">weeping love grass</name>
    <dbReference type="NCBI Taxonomy" id="38414"/>
    <lineage>
        <taxon>Eukaryota</taxon>
        <taxon>Viridiplantae</taxon>
        <taxon>Streptophyta</taxon>
        <taxon>Embryophyta</taxon>
        <taxon>Tracheophyta</taxon>
        <taxon>Spermatophyta</taxon>
        <taxon>Magnoliopsida</taxon>
        <taxon>Liliopsida</taxon>
        <taxon>Poales</taxon>
        <taxon>Poaceae</taxon>
        <taxon>PACMAD clade</taxon>
        <taxon>Chloridoideae</taxon>
        <taxon>Eragrostideae</taxon>
        <taxon>Eragrostidinae</taxon>
        <taxon>Eragrostis</taxon>
    </lineage>
</organism>
<dbReference type="OrthoDB" id="694252at2759"/>
<proteinExistence type="predicted"/>
<gene>
    <name evidence="1" type="ORF">EJB05_36240</name>
</gene>
<dbReference type="AlphaFoldDB" id="A0A5J9U8Z1"/>